<organism evidence="1 2">
    <name type="scientific">Pseudoalteromonas citrea</name>
    <dbReference type="NCBI Taxonomy" id="43655"/>
    <lineage>
        <taxon>Bacteria</taxon>
        <taxon>Pseudomonadati</taxon>
        <taxon>Pseudomonadota</taxon>
        <taxon>Gammaproteobacteria</taxon>
        <taxon>Alteromonadales</taxon>
        <taxon>Pseudoalteromonadaceae</taxon>
        <taxon>Pseudoalteromonas</taxon>
    </lineage>
</organism>
<sequence>MIDVSTDAIEHEQLGLVFPIKVKLDNHSLNIDGRTVLLSAGMSVSAEIKTGQRYIIEFLLSPIMQHVDEGARER</sequence>
<dbReference type="PRINTS" id="PR01490">
    <property type="entry name" value="RTXTOXIND"/>
</dbReference>
<dbReference type="GO" id="GO:0016020">
    <property type="term" value="C:membrane"/>
    <property type="evidence" value="ECO:0007669"/>
    <property type="project" value="InterPro"/>
</dbReference>
<evidence type="ECO:0000313" key="1">
    <source>
        <dbReference type="EMBL" id="KAF7764868.1"/>
    </source>
</evidence>
<evidence type="ECO:0008006" key="3">
    <source>
        <dbReference type="Google" id="ProtNLM"/>
    </source>
</evidence>
<evidence type="ECO:0000313" key="2">
    <source>
        <dbReference type="Proteomes" id="UP000016487"/>
    </source>
</evidence>
<reference evidence="1" key="1">
    <citation type="journal article" date="2012" name="J. Bacteriol.">
        <title>Genome sequences of type strains of seven species of the marine bacterium Pseudoalteromonas.</title>
        <authorList>
            <person name="Xie B.B."/>
            <person name="Shu Y.L."/>
            <person name="Qin Q.L."/>
            <person name="Rong J.C."/>
            <person name="Zhang X.Y."/>
            <person name="Chen X.L."/>
            <person name="Shi M."/>
            <person name="He H.L."/>
            <person name="Zhou B.C."/>
            <person name="Zhang Y.Z."/>
        </authorList>
    </citation>
    <scope>NUCLEOTIDE SEQUENCE</scope>
    <source>
        <strain evidence="1">DSM 8771</strain>
    </source>
</reference>
<dbReference type="InterPro" id="IPR006144">
    <property type="entry name" value="Secretion_HlyD_CS"/>
</dbReference>
<dbReference type="PROSITE" id="PS00543">
    <property type="entry name" value="HLYD_FAMILY"/>
    <property type="match status" value="1"/>
</dbReference>
<dbReference type="EMBL" id="AHBZ03000027">
    <property type="protein sequence ID" value="KAF7764868.1"/>
    <property type="molecule type" value="Genomic_DNA"/>
</dbReference>
<accession>A0AAD4FQB8</accession>
<gene>
    <name evidence="1" type="ORF">PCIT_b0960</name>
</gene>
<name>A0AAD4FQB8_9GAMM</name>
<dbReference type="RefSeq" id="WP_010364234.1">
    <property type="nucleotide sequence ID" value="NZ_AHBZ03000027.1"/>
</dbReference>
<dbReference type="Proteomes" id="UP000016487">
    <property type="component" value="Unassembled WGS sequence"/>
</dbReference>
<protein>
    <recommendedName>
        <fullName evidence="3">Hemolysin D</fullName>
    </recommendedName>
</protein>
<comment type="caution">
    <text evidence="1">The sequence shown here is derived from an EMBL/GenBank/DDBJ whole genome shotgun (WGS) entry which is preliminary data.</text>
</comment>
<dbReference type="AlphaFoldDB" id="A0AAD4FQB8"/>
<dbReference type="GO" id="GO:0009306">
    <property type="term" value="P:protein secretion"/>
    <property type="evidence" value="ECO:0007669"/>
    <property type="project" value="InterPro"/>
</dbReference>
<reference evidence="1" key="2">
    <citation type="submission" date="2015-03" db="EMBL/GenBank/DDBJ databases">
        <title>Genome sequence of Pseudoalteromonas citrea.</title>
        <authorList>
            <person name="Xie B.-B."/>
            <person name="Rong J.-C."/>
            <person name="Qin Q.-L."/>
            <person name="Zhang Y.-Z."/>
        </authorList>
    </citation>
    <scope>NUCLEOTIDE SEQUENCE</scope>
    <source>
        <strain evidence="1">DSM 8771</strain>
    </source>
</reference>
<proteinExistence type="predicted"/>